<evidence type="ECO:0000256" key="1">
    <source>
        <dbReference type="ARBA" id="ARBA00004496"/>
    </source>
</evidence>
<dbReference type="GO" id="GO:0005737">
    <property type="term" value="C:cytoplasm"/>
    <property type="evidence" value="ECO:0007669"/>
    <property type="project" value="UniProtKB-SubCell"/>
</dbReference>
<sequence length="159" mass="17257">MGTMTSTIAAAATGPDWRERLRSAGLRVTQPRLAVLETVRESSHLAADQVCDRVRERIGTVSTQAVYDALNTLTDHQILRRIEPAGSAMLFEINAGDNHHHIVCRQCGAVADVDCAVGTMPCAVPQQTHGFVVEEAEVTYWGLCPDCASDPQRRSVEAT</sequence>
<evidence type="ECO:0000256" key="9">
    <source>
        <dbReference type="ARBA" id="ARBA00023125"/>
    </source>
</evidence>
<keyword evidence="10" id="KW-0804">Transcription</keyword>
<dbReference type="InterPro" id="IPR036388">
    <property type="entry name" value="WH-like_DNA-bd_sf"/>
</dbReference>
<feature type="binding site" evidence="11">
    <location>
        <position position="147"/>
    </location>
    <ligand>
        <name>Zn(2+)</name>
        <dbReference type="ChEBI" id="CHEBI:29105"/>
    </ligand>
</feature>
<dbReference type="InterPro" id="IPR043135">
    <property type="entry name" value="Fur_C"/>
</dbReference>
<keyword evidence="6 11" id="KW-0862">Zinc</keyword>
<dbReference type="GO" id="GO:0045892">
    <property type="term" value="P:negative regulation of DNA-templated transcription"/>
    <property type="evidence" value="ECO:0007669"/>
    <property type="project" value="TreeGrafter"/>
</dbReference>
<evidence type="ECO:0000256" key="4">
    <source>
        <dbReference type="ARBA" id="ARBA00022491"/>
    </source>
</evidence>
<evidence type="ECO:0000256" key="8">
    <source>
        <dbReference type="ARBA" id="ARBA00023015"/>
    </source>
</evidence>
<evidence type="ECO:0000256" key="11">
    <source>
        <dbReference type="PIRSR" id="PIRSR602481-1"/>
    </source>
</evidence>
<dbReference type="SUPFAM" id="SSF46785">
    <property type="entry name" value="Winged helix' DNA-binding domain"/>
    <property type="match status" value="1"/>
</dbReference>
<comment type="similarity">
    <text evidence="2">Belongs to the Fur family.</text>
</comment>
<dbReference type="GO" id="GO:0000976">
    <property type="term" value="F:transcription cis-regulatory region binding"/>
    <property type="evidence" value="ECO:0007669"/>
    <property type="project" value="TreeGrafter"/>
</dbReference>
<keyword evidence="5 11" id="KW-0479">Metal-binding</keyword>
<keyword evidence="4" id="KW-0678">Repressor</keyword>
<evidence type="ECO:0000313" key="12">
    <source>
        <dbReference type="EMBL" id="GGL47742.1"/>
    </source>
</evidence>
<comment type="cofactor">
    <cofactor evidence="11">
        <name>Zn(2+)</name>
        <dbReference type="ChEBI" id="CHEBI:29105"/>
    </cofactor>
    <text evidence="11">Binds 1 zinc ion per subunit.</text>
</comment>
<dbReference type="EMBL" id="BMMZ01000001">
    <property type="protein sequence ID" value="GGL47742.1"/>
    <property type="molecule type" value="Genomic_DNA"/>
</dbReference>
<name>A0A917RZW8_9ACTN</name>
<dbReference type="InterPro" id="IPR036390">
    <property type="entry name" value="WH_DNA-bd_sf"/>
</dbReference>
<dbReference type="Gene3D" id="1.10.10.10">
    <property type="entry name" value="Winged helix-like DNA-binding domain superfamily/Winged helix DNA-binding domain"/>
    <property type="match status" value="1"/>
</dbReference>
<accession>A0A917RZW8</accession>
<evidence type="ECO:0000256" key="5">
    <source>
        <dbReference type="ARBA" id="ARBA00022723"/>
    </source>
</evidence>
<keyword evidence="9" id="KW-0238">DNA-binding</keyword>
<dbReference type="Pfam" id="PF01475">
    <property type="entry name" value="FUR"/>
    <property type="match status" value="1"/>
</dbReference>
<comment type="caution">
    <text evidence="12">The sequence shown here is derived from an EMBL/GenBank/DDBJ whole genome shotgun (WGS) entry which is preliminary data.</text>
</comment>
<feature type="binding site" evidence="11">
    <location>
        <position position="107"/>
    </location>
    <ligand>
        <name>Zn(2+)</name>
        <dbReference type="ChEBI" id="CHEBI:29105"/>
    </ligand>
</feature>
<keyword evidence="8" id="KW-0805">Transcription regulation</keyword>
<dbReference type="GO" id="GO:0003700">
    <property type="term" value="F:DNA-binding transcription factor activity"/>
    <property type="evidence" value="ECO:0007669"/>
    <property type="project" value="InterPro"/>
</dbReference>
<dbReference type="GO" id="GO:0008270">
    <property type="term" value="F:zinc ion binding"/>
    <property type="evidence" value="ECO:0007669"/>
    <property type="project" value="TreeGrafter"/>
</dbReference>
<reference evidence="12" key="1">
    <citation type="journal article" date="2014" name="Int. J. Syst. Evol. Microbiol.">
        <title>Complete genome sequence of Corynebacterium casei LMG S-19264T (=DSM 44701T), isolated from a smear-ripened cheese.</title>
        <authorList>
            <consortium name="US DOE Joint Genome Institute (JGI-PGF)"/>
            <person name="Walter F."/>
            <person name="Albersmeier A."/>
            <person name="Kalinowski J."/>
            <person name="Ruckert C."/>
        </authorList>
    </citation>
    <scope>NUCLEOTIDE SEQUENCE</scope>
    <source>
        <strain evidence="12">CGMCC 4.7306</strain>
    </source>
</reference>
<evidence type="ECO:0000256" key="7">
    <source>
        <dbReference type="ARBA" id="ARBA00023004"/>
    </source>
</evidence>
<keyword evidence="7" id="KW-0408">Iron</keyword>
<organism evidence="12 13">
    <name type="scientific">Microlunatus endophyticus</name>
    <dbReference type="NCBI Taxonomy" id="1716077"/>
    <lineage>
        <taxon>Bacteria</taxon>
        <taxon>Bacillati</taxon>
        <taxon>Actinomycetota</taxon>
        <taxon>Actinomycetes</taxon>
        <taxon>Propionibacteriales</taxon>
        <taxon>Propionibacteriaceae</taxon>
        <taxon>Microlunatus</taxon>
    </lineage>
</organism>
<evidence type="ECO:0000256" key="3">
    <source>
        <dbReference type="ARBA" id="ARBA00022490"/>
    </source>
</evidence>
<proteinExistence type="inferred from homology"/>
<feature type="binding site" evidence="11">
    <location>
        <position position="104"/>
    </location>
    <ligand>
        <name>Zn(2+)</name>
        <dbReference type="ChEBI" id="CHEBI:29105"/>
    </ligand>
</feature>
<feature type="binding site" evidence="11">
    <location>
        <position position="144"/>
    </location>
    <ligand>
        <name>Zn(2+)</name>
        <dbReference type="ChEBI" id="CHEBI:29105"/>
    </ligand>
</feature>
<evidence type="ECO:0000256" key="6">
    <source>
        <dbReference type="ARBA" id="ARBA00022833"/>
    </source>
</evidence>
<dbReference type="RefSeq" id="WP_308422902.1">
    <property type="nucleotide sequence ID" value="NZ_BMMZ01000001.1"/>
</dbReference>
<dbReference type="Proteomes" id="UP000613840">
    <property type="component" value="Unassembled WGS sequence"/>
</dbReference>
<gene>
    <name evidence="12" type="primary">fur</name>
    <name evidence="12" type="ORF">GCM10011575_02030</name>
</gene>
<dbReference type="CDD" id="cd07153">
    <property type="entry name" value="Fur_like"/>
    <property type="match status" value="1"/>
</dbReference>
<evidence type="ECO:0000313" key="13">
    <source>
        <dbReference type="Proteomes" id="UP000613840"/>
    </source>
</evidence>
<dbReference type="Gene3D" id="3.30.1490.190">
    <property type="match status" value="1"/>
</dbReference>
<dbReference type="PANTHER" id="PTHR33202:SF18">
    <property type="entry name" value="TRANSCRIPTIONAL REGULATOR FURA"/>
    <property type="match status" value="1"/>
</dbReference>
<keyword evidence="3" id="KW-0963">Cytoplasm</keyword>
<dbReference type="AlphaFoldDB" id="A0A917RZW8"/>
<evidence type="ECO:0000256" key="10">
    <source>
        <dbReference type="ARBA" id="ARBA00023163"/>
    </source>
</evidence>
<comment type="subcellular location">
    <subcellularLocation>
        <location evidence="1">Cytoplasm</location>
    </subcellularLocation>
</comment>
<evidence type="ECO:0000256" key="2">
    <source>
        <dbReference type="ARBA" id="ARBA00007957"/>
    </source>
</evidence>
<keyword evidence="13" id="KW-1185">Reference proteome</keyword>
<protein>
    <submittedName>
        <fullName evidence="12">Transcriptional repressor</fullName>
    </submittedName>
</protein>
<dbReference type="InterPro" id="IPR002481">
    <property type="entry name" value="FUR"/>
</dbReference>
<dbReference type="GO" id="GO:1900376">
    <property type="term" value="P:regulation of secondary metabolite biosynthetic process"/>
    <property type="evidence" value="ECO:0007669"/>
    <property type="project" value="TreeGrafter"/>
</dbReference>
<reference evidence="12" key="2">
    <citation type="submission" date="2020-09" db="EMBL/GenBank/DDBJ databases">
        <authorList>
            <person name="Sun Q."/>
            <person name="Zhou Y."/>
        </authorList>
    </citation>
    <scope>NUCLEOTIDE SEQUENCE</scope>
    <source>
        <strain evidence="12">CGMCC 4.7306</strain>
    </source>
</reference>
<dbReference type="PANTHER" id="PTHR33202">
    <property type="entry name" value="ZINC UPTAKE REGULATION PROTEIN"/>
    <property type="match status" value="1"/>
</dbReference>